<keyword evidence="9" id="KW-1185">Reference proteome</keyword>
<dbReference type="GO" id="GO:0006535">
    <property type="term" value="P:cysteine biosynthetic process from serine"/>
    <property type="evidence" value="ECO:0007669"/>
    <property type="project" value="TreeGrafter"/>
</dbReference>
<reference evidence="8 9" key="1">
    <citation type="journal article" date="2015" name="Front. Microbiol.">
        <title>Genome sequence of the plant growth promoting endophytic yeast Rhodotorula graminis WP1.</title>
        <authorList>
            <person name="Firrincieli A."/>
            <person name="Otillar R."/>
            <person name="Salamov A."/>
            <person name="Schmutz J."/>
            <person name="Khan Z."/>
            <person name="Redman R.S."/>
            <person name="Fleck N.D."/>
            <person name="Lindquist E."/>
            <person name="Grigoriev I.V."/>
            <person name="Doty S.L."/>
        </authorList>
    </citation>
    <scope>NUCLEOTIDE SEQUENCE [LARGE SCALE GENOMIC DNA]</scope>
    <source>
        <strain evidence="8 9">WP1</strain>
    </source>
</reference>
<dbReference type="PROSITE" id="PS00868">
    <property type="entry name" value="CYS_MET_METAB_PP"/>
    <property type="match status" value="1"/>
</dbReference>
<keyword evidence="3" id="KW-0808">Transferase</keyword>
<evidence type="ECO:0008006" key="10">
    <source>
        <dbReference type="Google" id="ProtNLM"/>
    </source>
</evidence>
<protein>
    <recommendedName>
        <fullName evidence="10">O-acetylhomoserine aminocarboxypropyltransferase</fullName>
    </recommendedName>
</protein>
<dbReference type="InterPro" id="IPR015422">
    <property type="entry name" value="PyrdxlP-dep_Trfase_small"/>
</dbReference>
<dbReference type="InterPro" id="IPR015424">
    <property type="entry name" value="PyrdxlP-dep_Trfase"/>
</dbReference>
<dbReference type="PANTHER" id="PTHR43797:SF2">
    <property type="entry name" value="HOMOCYSTEINE_CYSTEINE SYNTHASE"/>
    <property type="match status" value="1"/>
</dbReference>
<evidence type="ECO:0000313" key="9">
    <source>
        <dbReference type="Proteomes" id="UP000053890"/>
    </source>
</evidence>
<dbReference type="InterPro" id="IPR015421">
    <property type="entry name" value="PyrdxlP-dep_Trfase_major"/>
</dbReference>
<dbReference type="GO" id="GO:0004124">
    <property type="term" value="F:cysteine synthase activity"/>
    <property type="evidence" value="ECO:0007669"/>
    <property type="project" value="TreeGrafter"/>
</dbReference>
<gene>
    <name evidence="8" type="ORF">RHOBADRAFT_32327</name>
</gene>
<dbReference type="STRING" id="578459.A0A0P9F943"/>
<accession>A0A0P9F943</accession>
<dbReference type="RefSeq" id="XP_018268197.1">
    <property type="nucleotide sequence ID" value="XM_018413024.1"/>
</dbReference>
<dbReference type="PIRSF" id="PIRSF001434">
    <property type="entry name" value="CGS"/>
    <property type="match status" value="1"/>
</dbReference>
<dbReference type="OMA" id="QHNANAI"/>
<name>A0A0P9F943_RHOGW</name>
<dbReference type="GO" id="GO:0030170">
    <property type="term" value="F:pyridoxal phosphate binding"/>
    <property type="evidence" value="ECO:0007669"/>
    <property type="project" value="InterPro"/>
</dbReference>
<evidence type="ECO:0000256" key="1">
    <source>
        <dbReference type="ARBA" id="ARBA00001933"/>
    </source>
</evidence>
<dbReference type="FunFam" id="3.40.640.10:FF:000035">
    <property type="entry name" value="O-succinylhomoserine sulfhydrylase"/>
    <property type="match status" value="1"/>
</dbReference>
<evidence type="ECO:0000313" key="8">
    <source>
        <dbReference type="EMBL" id="KPV72148.1"/>
    </source>
</evidence>
<dbReference type="GO" id="GO:0071269">
    <property type="term" value="P:L-homocysteine biosynthetic process"/>
    <property type="evidence" value="ECO:0007669"/>
    <property type="project" value="TreeGrafter"/>
</dbReference>
<dbReference type="CDD" id="cd00614">
    <property type="entry name" value="CGS_like"/>
    <property type="match status" value="1"/>
</dbReference>
<dbReference type="GO" id="GO:0005737">
    <property type="term" value="C:cytoplasm"/>
    <property type="evidence" value="ECO:0007669"/>
    <property type="project" value="TreeGrafter"/>
</dbReference>
<dbReference type="AlphaFoldDB" id="A0A0P9F943"/>
<comment type="cofactor">
    <cofactor evidence="1 6">
        <name>pyridoxal 5'-phosphate</name>
        <dbReference type="ChEBI" id="CHEBI:597326"/>
    </cofactor>
</comment>
<comment type="similarity">
    <text evidence="2 6">Belongs to the trans-sulfuration enzymes family.</text>
</comment>
<feature type="region of interest" description="Disordered" evidence="7">
    <location>
        <begin position="1"/>
        <end position="30"/>
    </location>
</feature>
<organism evidence="8 9">
    <name type="scientific">Rhodotorula graminis (strain WP1)</name>
    <dbReference type="NCBI Taxonomy" id="578459"/>
    <lineage>
        <taxon>Eukaryota</taxon>
        <taxon>Fungi</taxon>
        <taxon>Dikarya</taxon>
        <taxon>Basidiomycota</taxon>
        <taxon>Pucciniomycotina</taxon>
        <taxon>Microbotryomycetes</taxon>
        <taxon>Sporidiobolales</taxon>
        <taxon>Sporidiobolaceae</taxon>
        <taxon>Rhodotorula</taxon>
    </lineage>
</organism>
<evidence type="ECO:0000256" key="6">
    <source>
        <dbReference type="RuleBase" id="RU362118"/>
    </source>
</evidence>
<evidence type="ECO:0000256" key="2">
    <source>
        <dbReference type="ARBA" id="ARBA00009077"/>
    </source>
</evidence>
<dbReference type="Pfam" id="PF01053">
    <property type="entry name" value="Cys_Met_Meta_PP"/>
    <property type="match status" value="1"/>
</dbReference>
<feature type="compositionally biased region" description="Polar residues" evidence="7">
    <location>
        <begin position="12"/>
        <end position="30"/>
    </location>
</feature>
<dbReference type="GeneID" id="28973473"/>
<dbReference type="NCBIfam" id="TIGR01326">
    <property type="entry name" value="OAH_OAS_sulfhy"/>
    <property type="match status" value="1"/>
</dbReference>
<sequence>MTVPTAEAPQLSFETQQVHAGQRPDPTTRSVGVPIYASTAFAFDNEQHVEDLCTFQTKGYHYSRVANPTNTVLEERIAKLEGGVGAVAVASGQAATLAAVIALARSGDNFVVSSHLYGGSFYIFRHFLPRLGITGKFVTSSDPREFASQIDENTKGILVESIANPTLDLFDLPALADLAHKAGVPLIVDNTFGAAGYLIRPGDLGADIILHSATKWIGGHGAALGGLVVDMGNFDWASNPRFPEFSKPFPGYHGMILTKQFGRAAFAAKMKLETMREMGATLSPFATHSLLQGLETLTLRVDKQTQSALRLAQWLEAHEATLWISHPGLASHPSHALFKRFLPRGSGGMLCFALKPTSSRSSTAIARAFIDATQLAIHAPNVGDVRTLVLHPQSTTHRQLTPDEARENGSTPDLIRVSVGIEDVDDIIADFAQAIEVVTKGAT</sequence>
<evidence type="ECO:0000256" key="7">
    <source>
        <dbReference type="SAM" id="MobiDB-lite"/>
    </source>
</evidence>
<dbReference type="GO" id="GO:0019346">
    <property type="term" value="P:transsulfuration"/>
    <property type="evidence" value="ECO:0007669"/>
    <property type="project" value="InterPro"/>
</dbReference>
<keyword evidence="4 5" id="KW-0663">Pyridoxal phosphate</keyword>
<dbReference type="PANTHER" id="PTHR43797">
    <property type="entry name" value="HOMOCYSTEINE/CYSTEINE SYNTHASE"/>
    <property type="match status" value="1"/>
</dbReference>
<dbReference type="InterPro" id="IPR006235">
    <property type="entry name" value="OAc-hSer/O-AcSer_sulfhydrylase"/>
</dbReference>
<dbReference type="Gene3D" id="3.90.1150.10">
    <property type="entry name" value="Aspartate Aminotransferase, domain 1"/>
    <property type="match status" value="1"/>
</dbReference>
<evidence type="ECO:0000256" key="5">
    <source>
        <dbReference type="PIRSR" id="PIRSR001434-2"/>
    </source>
</evidence>
<feature type="modified residue" description="N6-(pyridoxal phosphate)lysine" evidence="5">
    <location>
        <position position="215"/>
    </location>
</feature>
<dbReference type="GO" id="GO:0003961">
    <property type="term" value="F:O-acetylhomoserine aminocarboxypropyltransferase activity"/>
    <property type="evidence" value="ECO:0007669"/>
    <property type="project" value="TreeGrafter"/>
</dbReference>
<dbReference type="Gene3D" id="3.40.640.10">
    <property type="entry name" value="Type I PLP-dependent aspartate aminotransferase-like (Major domain)"/>
    <property type="match status" value="1"/>
</dbReference>
<proteinExistence type="inferred from homology"/>
<dbReference type="InterPro" id="IPR054542">
    <property type="entry name" value="Cys_met_metab_PP"/>
</dbReference>
<evidence type="ECO:0000256" key="4">
    <source>
        <dbReference type="ARBA" id="ARBA00022898"/>
    </source>
</evidence>
<dbReference type="EMBL" id="KQ474088">
    <property type="protein sequence ID" value="KPV72148.1"/>
    <property type="molecule type" value="Genomic_DNA"/>
</dbReference>
<dbReference type="OrthoDB" id="3512640at2759"/>
<evidence type="ECO:0000256" key="3">
    <source>
        <dbReference type="ARBA" id="ARBA00022679"/>
    </source>
</evidence>
<dbReference type="Proteomes" id="UP000053890">
    <property type="component" value="Unassembled WGS sequence"/>
</dbReference>
<dbReference type="InterPro" id="IPR000277">
    <property type="entry name" value="Cys/Met-Metab_PyrdxlP-dep_enz"/>
</dbReference>
<dbReference type="SUPFAM" id="SSF53383">
    <property type="entry name" value="PLP-dependent transferases"/>
    <property type="match status" value="1"/>
</dbReference>